<name>A0AAI8Z6A8_9PEZI</name>
<sequence length="396" mass="45482">MRTLYIRPPQHGTYRARPAKTPKELEMQRQTRKRLAEENRSVDLDSPDWKNNPFAVRLAPEVRIDSVTKLIPPNGYRAPEGRTVVPTPREFSKPGRELRKLRMADAWKQGTMDDKAAEMGQWFPDFPGTHDVFVSDAKTKPAKGSSSNPIDFTSPSPAGPAQRGECPSSDIGLFSKLPGEIRNRIYRMAVLEEDPYEPVKFAMEPGTCSTGACRHSKVGYNVPGIANTCRQMRWEVMPIFCVENCAFQFDDLMVHQSCVSNFLRSIGDYADIVPEYQFMLKRPLWHQDEFKGWIPYTFILTTPLGDQRPELGEDLFILNYTEPLRRMICACVLDKVCDEMNDGFDKKKRTPAIGKMVLDFLEGDEFVDFVWRMRKSKQWMHALKKCKACTFVKFNN</sequence>
<feature type="compositionally biased region" description="Polar residues" evidence="1">
    <location>
        <begin position="144"/>
        <end position="156"/>
    </location>
</feature>
<organism evidence="2 3">
    <name type="scientific">Lecanosticta acicola</name>
    <dbReference type="NCBI Taxonomy" id="111012"/>
    <lineage>
        <taxon>Eukaryota</taxon>
        <taxon>Fungi</taxon>
        <taxon>Dikarya</taxon>
        <taxon>Ascomycota</taxon>
        <taxon>Pezizomycotina</taxon>
        <taxon>Dothideomycetes</taxon>
        <taxon>Dothideomycetidae</taxon>
        <taxon>Mycosphaerellales</taxon>
        <taxon>Mycosphaerellaceae</taxon>
        <taxon>Lecanosticta</taxon>
    </lineage>
</organism>
<gene>
    <name evidence="2" type="ORF">LECACI_7A008395</name>
</gene>
<reference evidence="2" key="1">
    <citation type="submission" date="2023-11" db="EMBL/GenBank/DDBJ databases">
        <authorList>
            <person name="Alioto T."/>
            <person name="Alioto T."/>
            <person name="Gomez Garrido J."/>
        </authorList>
    </citation>
    <scope>NUCLEOTIDE SEQUENCE</scope>
</reference>
<feature type="compositionally biased region" description="Basic and acidic residues" evidence="1">
    <location>
        <begin position="21"/>
        <end position="43"/>
    </location>
</feature>
<evidence type="ECO:0000313" key="3">
    <source>
        <dbReference type="Proteomes" id="UP001296104"/>
    </source>
</evidence>
<keyword evidence="3" id="KW-1185">Reference proteome</keyword>
<proteinExistence type="predicted"/>
<protein>
    <submittedName>
        <fullName evidence="2">Uncharacterized protein</fullName>
    </submittedName>
</protein>
<dbReference type="EMBL" id="CAVMBE010000081">
    <property type="protein sequence ID" value="CAK4033237.1"/>
    <property type="molecule type" value="Genomic_DNA"/>
</dbReference>
<feature type="region of interest" description="Disordered" evidence="1">
    <location>
        <begin position="138"/>
        <end position="169"/>
    </location>
</feature>
<evidence type="ECO:0000256" key="1">
    <source>
        <dbReference type="SAM" id="MobiDB-lite"/>
    </source>
</evidence>
<comment type="caution">
    <text evidence="2">The sequence shown here is derived from an EMBL/GenBank/DDBJ whole genome shotgun (WGS) entry which is preliminary data.</text>
</comment>
<feature type="region of interest" description="Disordered" evidence="1">
    <location>
        <begin position="74"/>
        <end position="95"/>
    </location>
</feature>
<feature type="region of interest" description="Disordered" evidence="1">
    <location>
        <begin position="1"/>
        <end position="44"/>
    </location>
</feature>
<evidence type="ECO:0000313" key="2">
    <source>
        <dbReference type="EMBL" id="CAK4033237.1"/>
    </source>
</evidence>
<dbReference type="Proteomes" id="UP001296104">
    <property type="component" value="Unassembled WGS sequence"/>
</dbReference>
<accession>A0AAI8Z6A8</accession>
<dbReference type="AlphaFoldDB" id="A0AAI8Z6A8"/>